<proteinExistence type="predicted"/>
<reference evidence="1 2" key="1">
    <citation type="submission" date="2024-01" db="EMBL/GenBank/DDBJ databases">
        <title>Complete genome of Cladobotryum mycophilum ATHUM6906.</title>
        <authorList>
            <person name="Christinaki A.C."/>
            <person name="Myridakis A.I."/>
            <person name="Kouvelis V.N."/>
        </authorList>
    </citation>
    <scope>NUCLEOTIDE SEQUENCE [LARGE SCALE GENOMIC DNA]</scope>
    <source>
        <strain evidence="1 2">ATHUM6906</strain>
    </source>
</reference>
<comment type="caution">
    <text evidence="1">The sequence shown here is derived from an EMBL/GenBank/DDBJ whole genome shotgun (WGS) entry which is preliminary data.</text>
</comment>
<organism evidence="1 2">
    <name type="scientific">Cladobotryum mycophilum</name>
    <dbReference type="NCBI Taxonomy" id="491253"/>
    <lineage>
        <taxon>Eukaryota</taxon>
        <taxon>Fungi</taxon>
        <taxon>Dikarya</taxon>
        <taxon>Ascomycota</taxon>
        <taxon>Pezizomycotina</taxon>
        <taxon>Sordariomycetes</taxon>
        <taxon>Hypocreomycetidae</taxon>
        <taxon>Hypocreales</taxon>
        <taxon>Hypocreaceae</taxon>
        <taxon>Cladobotryum</taxon>
    </lineage>
</organism>
<protein>
    <submittedName>
        <fullName evidence="1">Uncharacterized protein</fullName>
    </submittedName>
</protein>
<accession>A0ABR0SS29</accession>
<keyword evidence="2" id="KW-1185">Reference proteome</keyword>
<dbReference type="Proteomes" id="UP001338125">
    <property type="component" value="Unassembled WGS sequence"/>
</dbReference>
<evidence type="ECO:0000313" key="1">
    <source>
        <dbReference type="EMBL" id="KAK5994530.1"/>
    </source>
</evidence>
<evidence type="ECO:0000313" key="2">
    <source>
        <dbReference type="Proteomes" id="UP001338125"/>
    </source>
</evidence>
<dbReference type="EMBL" id="JAVFKD010000010">
    <property type="protein sequence ID" value="KAK5994530.1"/>
    <property type="molecule type" value="Genomic_DNA"/>
</dbReference>
<name>A0ABR0SS29_9HYPO</name>
<gene>
    <name evidence="1" type="ORF">PT974_05008</name>
</gene>
<sequence length="79" mass="8944">MEPWRELTPKKTDTNTGGGFVTVLADPFFPAVTYESRRFDWEACPKEYCGGVQEEREDVGKSLELRLSGVSKTDDNRAQ</sequence>